<protein>
    <recommendedName>
        <fullName evidence="3">DUF659 domain-containing protein</fullName>
    </recommendedName>
</protein>
<evidence type="ECO:0000313" key="1">
    <source>
        <dbReference type="EMBL" id="VVC44530.1"/>
    </source>
</evidence>
<dbReference type="AlphaFoldDB" id="A0A5E4NMR0"/>
<dbReference type="GO" id="GO:0003690">
    <property type="term" value="F:double-stranded DNA binding"/>
    <property type="evidence" value="ECO:0007669"/>
    <property type="project" value="InterPro"/>
</dbReference>
<dbReference type="PANTHER" id="PTHR32344:SF1">
    <property type="entry name" value="U1-TYPE DOMAIN-CONTAINING PROTEIN"/>
    <property type="match status" value="1"/>
</dbReference>
<keyword evidence="2" id="KW-1185">Reference proteome</keyword>
<dbReference type="PANTHER" id="PTHR32344">
    <property type="entry name" value="U1-TYPE DOMAIN-CONTAINING PROTEIN"/>
    <property type="match status" value="1"/>
</dbReference>
<name>A0A5E4NMR0_9HEMI</name>
<evidence type="ECO:0000313" key="2">
    <source>
        <dbReference type="Proteomes" id="UP000325440"/>
    </source>
</evidence>
<dbReference type="InterPro" id="IPR033375">
    <property type="entry name" value="Cggbp1"/>
</dbReference>
<proteinExistence type="predicted"/>
<dbReference type="GO" id="GO:0005634">
    <property type="term" value="C:nucleus"/>
    <property type="evidence" value="ECO:0007669"/>
    <property type="project" value="InterPro"/>
</dbReference>
<reference evidence="1 2" key="1">
    <citation type="submission" date="2019-08" db="EMBL/GenBank/DDBJ databases">
        <authorList>
            <person name="Alioto T."/>
            <person name="Alioto T."/>
            <person name="Gomez Garrido J."/>
        </authorList>
    </citation>
    <scope>NUCLEOTIDE SEQUENCE [LARGE SCALE GENOMIC DNA]</scope>
</reference>
<dbReference type="GO" id="GO:0006357">
    <property type="term" value="P:regulation of transcription by RNA polymerase II"/>
    <property type="evidence" value="ECO:0007669"/>
    <property type="project" value="InterPro"/>
</dbReference>
<gene>
    <name evidence="1" type="ORF">CINCED_3A025573</name>
</gene>
<dbReference type="EMBL" id="CABPRJ010002382">
    <property type="protein sequence ID" value="VVC44530.1"/>
    <property type="molecule type" value="Genomic_DNA"/>
</dbReference>
<sequence length="241" mass="27977">MSKIKSTLKSKISNWIALYNEHKEVFASDENVIYCPICNKFVSTEKKYLLDHHAERNLFNVFVATNIPLHKLGYRVLKSFLEKHTGKSIPDESTLRKNYIPNIYKCVMDQIISDIENNYVYIIVDETTDPRGWTIANLLIEIFPGIEQKALLFISDAGTYMIKAEKLIHITRIAHTVNRVLEKIRQLYADIYKVINNEAVVHSASPGNVTDFLQFLLMEKVFLLSNFKQWTRGKYEVDTIL</sequence>
<dbReference type="OrthoDB" id="6628405at2759"/>
<organism evidence="1 2">
    <name type="scientific">Cinara cedri</name>
    <dbReference type="NCBI Taxonomy" id="506608"/>
    <lineage>
        <taxon>Eukaryota</taxon>
        <taxon>Metazoa</taxon>
        <taxon>Ecdysozoa</taxon>
        <taxon>Arthropoda</taxon>
        <taxon>Hexapoda</taxon>
        <taxon>Insecta</taxon>
        <taxon>Pterygota</taxon>
        <taxon>Neoptera</taxon>
        <taxon>Paraneoptera</taxon>
        <taxon>Hemiptera</taxon>
        <taxon>Sternorrhyncha</taxon>
        <taxon>Aphidomorpha</taxon>
        <taxon>Aphidoidea</taxon>
        <taxon>Aphididae</taxon>
        <taxon>Lachninae</taxon>
        <taxon>Cinara</taxon>
    </lineage>
</organism>
<accession>A0A5E4NMR0</accession>
<evidence type="ECO:0008006" key="3">
    <source>
        <dbReference type="Google" id="ProtNLM"/>
    </source>
</evidence>
<dbReference type="Proteomes" id="UP000325440">
    <property type="component" value="Unassembled WGS sequence"/>
</dbReference>